<dbReference type="InterPro" id="IPR007300">
    <property type="entry name" value="CidB/LrgB"/>
</dbReference>
<dbReference type="PANTHER" id="PTHR30249">
    <property type="entry name" value="PUTATIVE SEROTONIN TRANSPORTER"/>
    <property type="match status" value="1"/>
</dbReference>
<sequence length="240" mass="24333">MTGMWEQFLASPVFGIAVTVVGFALAVLFSRVLRDPAWANPILWASAAIVTLLLIARIDYGQYMVGGAFFAPVLGVAVVALAAPPFRHRRLLKGTSGAIILAVGLGSLVGVVVTVALAFALGGSEQTILSVAPKQATSPVALGVATLSGGSGEMAAVLAVLTGILGATAGPGMLRLLRFDDARSRGLAMGVSAHAIGTARINATEPVAGAFAVVGMVLAALFVTVLVPITFAVVGFVQRL</sequence>
<gene>
    <name evidence="6" type="ORF">D9V29_01640</name>
</gene>
<evidence type="ECO:0000256" key="2">
    <source>
        <dbReference type="ARBA" id="ARBA00022692"/>
    </source>
</evidence>
<proteinExistence type="predicted"/>
<evidence type="ECO:0000256" key="3">
    <source>
        <dbReference type="ARBA" id="ARBA00022989"/>
    </source>
</evidence>
<comment type="caution">
    <text evidence="6">The sequence shown here is derived from an EMBL/GenBank/DDBJ whole genome shotgun (WGS) entry which is preliminary data.</text>
</comment>
<accession>A0A3L6ZZE8</accession>
<feature type="transmembrane region" description="Helical" evidence="5">
    <location>
        <begin position="12"/>
        <end position="29"/>
    </location>
</feature>
<evidence type="ECO:0000256" key="4">
    <source>
        <dbReference type="ARBA" id="ARBA00023136"/>
    </source>
</evidence>
<keyword evidence="7" id="KW-1185">Reference proteome</keyword>
<name>A0A3L6ZZE8_9MICO</name>
<dbReference type="OrthoDB" id="9811701at2"/>
<feature type="transmembrane region" description="Helical" evidence="5">
    <location>
        <begin position="41"/>
        <end position="58"/>
    </location>
</feature>
<evidence type="ECO:0000313" key="6">
    <source>
        <dbReference type="EMBL" id="RLP73416.1"/>
    </source>
</evidence>
<dbReference type="AlphaFoldDB" id="A0A3L6ZZE8"/>
<keyword evidence="2 5" id="KW-0812">Transmembrane</keyword>
<evidence type="ECO:0000256" key="1">
    <source>
        <dbReference type="ARBA" id="ARBA00004141"/>
    </source>
</evidence>
<feature type="transmembrane region" description="Helical" evidence="5">
    <location>
        <begin position="64"/>
        <end position="86"/>
    </location>
</feature>
<keyword evidence="4 5" id="KW-0472">Membrane</keyword>
<dbReference type="Proteomes" id="UP000270299">
    <property type="component" value="Unassembled WGS sequence"/>
</dbReference>
<organism evidence="6 7">
    <name type="scientific">Mycetocola manganoxydans</name>
    <dbReference type="NCBI Taxonomy" id="699879"/>
    <lineage>
        <taxon>Bacteria</taxon>
        <taxon>Bacillati</taxon>
        <taxon>Actinomycetota</taxon>
        <taxon>Actinomycetes</taxon>
        <taxon>Micrococcales</taxon>
        <taxon>Microbacteriaceae</taxon>
        <taxon>Mycetocola</taxon>
    </lineage>
</organism>
<feature type="transmembrane region" description="Helical" evidence="5">
    <location>
        <begin position="98"/>
        <end position="121"/>
    </location>
</feature>
<reference evidence="6 7" key="1">
    <citation type="submission" date="2018-10" db="EMBL/GenBank/DDBJ databases">
        <authorList>
            <person name="Li J."/>
        </authorList>
    </citation>
    <scope>NUCLEOTIDE SEQUENCE [LARGE SCALE GENOMIC DNA]</scope>
    <source>
        <strain evidence="6 7">CCTCC AB209002</strain>
    </source>
</reference>
<evidence type="ECO:0000313" key="7">
    <source>
        <dbReference type="Proteomes" id="UP000270299"/>
    </source>
</evidence>
<protein>
    <submittedName>
        <fullName evidence="6">LrgB family protein</fullName>
    </submittedName>
</protein>
<feature type="transmembrane region" description="Helical" evidence="5">
    <location>
        <begin position="154"/>
        <end position="174"/>
    </location>
</feature>
<evidence type="ECO:0000256" key="5">
    <source>
        <dbReference type="SAM" id="Phobius"/>
    </source>
</evidence>
<dbReference type="GO" id="GO:0016020">
    <property type="term" value="C:membrane"/>
    <property type="evidence" value="ECO:0007669"/>
    <property type="project" value="UniProtKB-SubCell"/>
</dbReference>
<keyword evidence="3 5" id="KW-1133">Transmembrane helix</keyword>
<comment type="subcellular location">
    <subcellularLocation>
        <location evidence="1">Membrane</location>
        <topology evidence="1">Multi-pass membrane protein</topology>
    </subcellularLocation>
</comment>
<feature type="transmembrane region" description="Helical" evidence="5">
    <location>
        <begin position="209"/>
        <end position="237"/>
    </location>
</feature>
<dbReference type="EMBL" id="RCUV01000002">
    <property type="protein sequence ID" value="RLP73416.1"/>
    <property type="molecule type" value="Genomic_DNA"/>
</dbReference>
<dbReference type="PANTHER" id="PTHR30249:SF0">
    <property type="entry name" value="PLASTIDAL GLYCOLATE_GLYCERATE TRANSLOCATOR 1, CHLOROPLASTIC"/>
    <property type="match status" value="1"/>
</dbReference>
<dbReference type="Pfam" id="PF04172">
    <property type="entry name" value="LrgB"/>
    <property type="match status" value="1"/>
</dbReference>